<evidence type="ECO:0000313" key="4">
    <source>
        <dbReference type="Proteomes" id="UP000516093"/>
    </source>
</evidence>
<dbReference type="NCBIfam" id="TIGR00251">
    <property type="entry name" value="DUF167 family protein"/>
    <property type="match status" value="1"/>
</dbReference>
<gene>
    <name evidence="3" type="ORF">H9L05_02945</name>
</gene>
<evidence type="ECO:0000256" key="2">
    <source>
        <dbReference type="HAMAP-Rule" id="MF_00634"/>
    </source>
</evidence>
<keyword evidence="4" id="KW-1185">Reference proteome</keyword>
<proteinExistence type="inferred from homology"/>
<organism evidence="3 4">
    <name type="scientific">Hymenobacter qilianensis</name>
    <dbReference type="NCBI Taxonomy" id="1385715"/>
    <lineage>
        <taxon>Bacteria</taxon>
        <taxon>Pseudomonadati</taxon>
        <taxon>Bacteroidota</taxon>
        <taxon>Cytophagia</taxon>
        <taxon>Cytophagales</taxon>
        <taxon>Hymenobacteraceae</taxon>
        <taxon>Hymenobacter</taxon>
    </lineage>
</organism>
<dbReference type="PANTHER" id="PTHR13420">
    <property type="entry name" value="UPF0235 PROTEIN C15ORF40"/>
    <property type="match status" value="1"/>
</dbReference>
<dbReference type="SUPFAM" id="SSF69786">
    <property type="entry name" value="YggU-like"/>
    <property type="match status" value="1"/>
</dbReference>
<dbReference type="AlphaFoldDB" id="A0A7H0GWQ6"/>
<dbReference type="EMBL" id="CP060784">
    <property type="protein sequence ID" value="QNP52722.1"/>
    <property type="molecule type" value="Genomic_DNA"/>
</dbReference>
<dbReference type="SMART" id="SM01152">
    <property type="entry name" value="DUF167"/>
    <property type="match status" value="1"/>
</dbReference>
<evidence type="ECO:0000313" key="3">
    <source>
        <dbReference type="EMBL" id="QNP52722.1"/>
    </source>
</evidence>
<dbReference type="Proteomes" id="UP000516093">
    <property type="component" value="Chromosome"/>
</dbReference>
<dbReference type="GO" id="GO:0005737">
    <property type="term" value="C:cytoplasm"/>
    <property type="evidence" value="ECO:0007669"/>
    <property type="project" value="TreeGrafter"/>
</dbReference>
<dbReference type="PANTHER" id="PTHR13420:SF7">
    <property type="entry name" value="UPF0235 PROTEIN C15ORF40"/>
    <property type="match status" value="1"/>
</dbReference>
<sequence length="91" mass="9742">MSFAILHLKAKPNGRLNQVQVAADGGLMVRLKAPAHAGQANAELVAFLAEVFGVSKSSVTIITGHTAPFKKVRLDGLSEQECQQVLARYRA</sequence>
<accession>A0A7H0GWQ6</accession>
<dbReference type="InterPro" id="IPR003746">
    <property type="entry name" value="DUF167"/>
</dbReference>
<dbReference type="RefSeq" id="WP_187732963.1">
    <property type="nucleotide sequence ID" value="NZ_BMFN01000002.1"/>
</dbReference>
<dbReference type="KEGG" id="hqi:H9L05_02945"/>
<dbReference type="Pfam" id="PF02594">
    <property type="entry name" value="DUF167"/>
    <property type="match status" value="1"/>
</dbReference>
<dbReference type="HAMAP" id="MF_00634">
    <property type="entry name" value="UPF0235"/>
    <property type="match status" value="1"/>
</dbReference>
<dbReference type="InterPro" id="IPR036591">
    <property type="entry name" value="YggU-like_sf"/>
</dbReference>
<reference evidence="3 4" key="1">
    <citation type="submission" date="2020-08" db="EMBL/GenBank/DDBJ databases">
        <title>Genome sequence of Hymenobacter qilianensis JCM 19763T.</title>
        <authorList>
            <person name="Hyun D.-W."/>
            <person name="Bae J.-W."/>
        </authorList>
    </citation>
    <scope>NUCLEOTIDE SEQUENCE [LARGE SCALE GENOMIC DNA]</scope>
    <source>
        <strain evidence="3 4">JCM 19763</strain>
    </source>
</reference>
<dbReference type="Gene3D" id="3.30.1200.10">
    <property type="entry name" value="YggU-like"/>
    <property type="match status" value="1"/>
</dbReference>
<name>A0A7H0GWQ6_9BACT</name>
<protein>
    <recommendedName>
        <fullName evidence="2">UPF0235 protein H9L05_02945</fullName>
    </recommendedName>
</protein>
<comment type="similarity">
    <text evidence="1 2">Belongs to the UPF0235 family.</text>
</comment>
<evidence type="ECO:0000256" key="1">
    <source>
        <dbReference type="ARBA" id="ARBA00010364"/>
    </source>
</evidence>